<dbReference type="FunFam" id="3.30.870.10:FF:000011">
    <property type="entry name" value="Phospholipase"/>
    <property type="match status" value="1"/>
</dbReference>
<dbReference type="SUPFAM" id="SSF56024">
    <property type="entry name" value="Phospholipase D/nuclease"/>
    <property type="match status" value="1"/>
</dbReference>
<dbReference type="SMART" id="SM00155">
    <property type="entry name" value="PLDc"/>
    <property type="match status" value="1"/>
</dbReference>
<dbReference type="GO" id="GO:0004630">
    <property type="term" value="F:phospholipase D activity"/>
    <property type="evidence" value="ECO:0007669"/>
    <property type="project" value="UniProtKB-EC"/>
</dbReference>
<dbReference type="Pfam" id="PF13091">
    <property type="entry name" value="PLDc_2"/>
    <property type="match status" value="1"/>
</dbReference>
<evidence type="ECO:0000313" key="8">
    <source>
        <dbReference type="EMBL" id="KAK2179081.1"/>
    </source>
</evidence>
<name>A0AAD9NSK9_RIDPI</name>
<dbReference type="InterPro" id="IPR025202">
    <property type="entry name" value="PLD-like_dom"/>
</dbReference>
<dbReference type="PROSITE" id="PS50035">
    <property type="entry name" value="PLD"/>
    <property type="match status" value="1"/>
</dbReference>
<feature type="domain" description="PLD phosphodiesterase" evidence="7">
    <location>
        <begin position="173"/>
        <end position="200"/>
    </location>
</feature>
<keyword evidence="4" id="KW-0378">Hydrolase</keyword>
<dbReference type="PANTHER" id="PTHR18896">
    <property type="entry name" value="PHOSPHOLIPASE D"/>
    <property type="match status" value="1"/>
</dbReference>
<dbReference type="EC" id="3.1.4.4" evidence="2"/>
<keyword evidence="3" id="KW-0677">Repeat</keyword>
<evidence type="ECO:0000256" key="6">
    <source>
        <dbReference type="ARBA" id="ARBA00023098"/>
    </source>
</evidence>
<evidence type="ECO:0000256" key="5">
    <source>
        <dbReference type="ARBA" id="ARBA00022963"/>
    </source>
</evidence>
<evidence type="ECO:0000313" key="9">
    <source>
        <dbReference type="Proteomes" id="UP001209878"/>
    </source>
</evidence>
<dbReference type="GO" id="GO:0060627">
    <property type="term" value="P:regulation of vesicle-mediated transport"/>
    <property type="evidence" value="ECO:0007669"/>
    <property type="project" value="TreeGrafter"/>
</dbReference>
<protein>
    <recommendedName>
        <fullName evidence="2">phospholipase D</fullName>
        <ecNumber evidence="2">3.1.4.4</ecNumber>
    </recommendedName>
</protein>
<dbReference type="Proteomes" id="UP001209878">
    <property type="component" value="Unassembled WGS sequence"/>
</dbReference>
<dbReference type="AlphaFoldDB" id="A0AAD9NSK9"/>
<evidence type="ECO:0000256" key="4">
    <source>
        <dbReference type="ARBA" id="ARBA00022801"/>
    </source>
</evidence>
<sequence length="359" mass="40781">MLLPKSYRRVTLPEQITRDAYCCDCQILRSASKWSAGISHVEDSIQQAYLQLIRNAKHFIYIENQFFISTCDDHKEENGIAEALYKRIIKAHSDGEVFRVYVVMPLLPAFEGEVGTSSGAAIQVVMHWNYMSISRGGKSLLERLAAEITDPFEYISFYGLRTHSELGGNLTTELIYVHSKLMIVDDTKVIIGSANINDRSLIGKRDSELAIVVEDTKMVRSCMNGQSCMVGQYASSLRKSLFREHLGLMSKKTSIDVSDPVLSGFYKGVWMKQATINTSMYDKVFNCIPSDKVHNFHELRHQQKIEPLHKTCPTEARRLLTKVKGHLVLLPLRFLYREHLQPAIGFGTKEALVPTMIWT</sequence>
<organism evidence="8 9">
    <name type="scientific">Ridgeia piscesae</name>
    <name type="common">Tubeworm</name>
    <dbReference type="NCBI Taxonomy" id="27915"/>
    <lineage>
        <taxon>Eukaryota</taxon>
        <taxon>Metazoa</taxon>
        <taxon>Spiralia</taxon>
        <taxon>Lophotrochozoa</taxon>
        <taxon>Annelida</taxon>
        <taxon>Polychaeta</taxon>
        <taxon>Sedentaria</taxon>
        <taxon>Canalipalpata</taxon>
        <taxon>Sabellida</taxon>
        <taxon>Siboglinidae</taxon>
        <taxon>Ridgeia</taxon>
    </lineage>
</organism>
<keyword evidence="9" id="KW-1185">Reference proteome</keyword>
<evidence type="ECO:0000256" key="3">
    <source>
        <dbReference type="ARBA" id="ARBA00022737"/>
    </source>
</evidence>
<dbReference type="Gene3D" id="3.30.870.10">
    <property type="entry name" value="Endonuclease Chain A"/>
    <property type="match status" value="1"/>
</dbReference>
<dbReference type="CDD" id="cd09141">
    <property type="entry name" value="PLDc_vPLD1_2_yPLD_like_2"/>
    <property type="match status" value="1"/>
</dbReference>
<dbReference type="EMBL" id="JAODUO010000515">
    <property type="protein sequence ID" value="KAK2179081.1"/>
    <property type="molecule type" value="Genomic_DNA"/>
</dbReference>
<dbReference type="InterPro" id="IPR001736">
    <property type="entry name" value="PLipase_D/transphosphatidylase"/>
</dbReference>
<evidence type="ECO:0000259" key="7">
    <source>
        <dbReference type="PROSITE" id="PS50035"/>
    </source>
</evidence>
<gene>
    <name evidence="8" type="ORF">NP493_515g01012</name>
</gene>
<reference evidence="8" key="1">
    <citation type="journal article" date="2023" name="Mol. Biol. Evol.">
        <title>Third-Generation Sequencing Reveals the Adaptive Role of the Epigenome in Three Deep-Sea Polychaetes.</title>
        <authorList>
            <person name="Perez M."/>
            <person name="Aroh O."/>
            <person name="Sun Y."/>
            <person name="Lan Y."/>
            <person name="Juniper S.K."/>
            <person name="Young C.R."/>
            <person name="Angers B."/>
            <person name="Qian P.Y."/>
        </authorList>
    </citation>
    <scope>NUCLEOTIDE SEQUENCE</scope>
    <source>
        <strain evidence="8">R07B-5</strain>
    </source>
</reference>
<evidence type="ECO:0000256" key="1">
    <source>
        <dbReference type="ARBA" id="ARBA00000798"/>
    </source>
</evidence>
<keyword evidence="5" id="KW-0442">Lipid degradation</keyword>
<evidence type="ECO:0000256" key="2">
    <source>
        <dbReference type="ARBA" id="ARBA00012027"/>
    </source>
</evidence>
<proteinExistence type="predicted"/>
<dbReference type="GO" id="GO:0009395">
    <property type="term" value="P:phospholipid catabolic process"/>
    <property type="evidence" value="ECO:0007669"/>
    <property type="project" value="TreeGrafter"/>
</dbReference>
<dbReference type="InterPro" id="IPR015679">
    <property type="entry name" value="PLipase_D_fam"/>
</dbReference>
<comment type="caution">
    <text evidence="8">The sequence shown here is derived from an EMBL/GenBank/DDBJ whole genome shotgun (WGS) entry which is preliminary data.</text>
</comment>
<dbReference type="PANTHER" id="PTHR18896:SF76">
    <property type="entry name" value="PHOSPHOLIPASE"/>
    <property type="match status" value="1"/>
</dbReference>
<accession>A0AAD9NSK9</accession>
<keyword evidence="6" id="KW-0443">Lipid metabolism</keyword>
<comment type="catalytic activity">
    <reaction evidence="1">
        <text>a 1,2-diacyl-sn-glycero-3-phosphocholine + H2O = a 1,2-diacyl-sn-glycero-3-phosphate + choline + H(+)</text>
        <dbReference type="Rhea" id="RHEA:14445"/>
        <dbReference type="ChEBI" id="CHEBI:15354"/>
        <dbReference type="ChEBI" id="CHEBI:15377"/>
        <dbReference type="ChEBI" id="CHEBI:15378"/>
        <dbReference type="ChEBI" id="CHEBI:57643"/>
        <dbReference type="ChEBI" id="CHEBI:58608"/>
        <dbReference type="EC" id="3.1.4.4"/>
    </reaction>
</comment>